<dbReference type="Gene3D" id="3.30.300.30">
    <property type="match status" value="1"/>
</dbReference>
<dbReference type="EMBL" id="SGIS01000025">
    <property type="protein sequence ID" value="RZF63518.1"/>
    <property type="molecule type" value="Genomic_DNA"/>
</dbReference>
<name>A0A4V2DD26_9SPHN</name>
<dbReference type="AlphaFoldDB" id="A0A4V2DD26"/>
<dbReference type="SUPFAM" id="SSF56801">
    <property type="entry name" value="Acetyl-CoA synthetase-like"/>
    <property type="match status" value="1"/>
</dbReference>
<dbReference type="InterPro" id="IPR000873">
    <property type="entry name" value="AMP-dep_synth/lig_dom"/>
</dbReference>
<dbReference type="NCBIfam" id="TIGR02262">
    <property type="entry name" value="benz_CoA_lig"/>
    <property type="match status" value="1"/>
</dbReference>
<dbReference type="PANTHER" id="PTHR43352">
    <property type="entry name" value="ACETYL-COA SYNTHETASE"/>
    <property type="match status" value="1"/>
</dbReference>
<protein>
    <submittedName>
        <fullName evidence="4">Benzoate-CoA ligase family protein</fullName>
    </submittedName>
</protein>
<dbReference type="OrthoDB" id="9803968at2"/>
<evidence type="ECO:0000313" key="5">
    <source>
        <dbReference type="Proteomes" id="UP000292085"/>
    </source>
</evidence>
<dbReference type="Proteomes" id="UP000292085">
    <property type="component" value="Unassembled WGS sequence"/>
</dbReference>
<dbReference type="Pfam" id="PF00501">
    <property type="entry name" value="AMP-binding"/>
    <property type="match status" value="1"/>
</dbReference>
<evidence type="ECO:0000259" key="3">
    <source>
        <dbReference type="Pfam" id="PF13193"/>
    </source>
</evidence>
<feature type="domain" description="AMP-dependent synthetase/ligase" evidence="2">
    <location>
        <begin position="14"/>
        <end position="375"/>
    </location>
</feature>
<evidence type="ECO:0000259" key="2">
    <source>
        <dbReference type="Pfam" id="PF00501"/>
    </source>
</evidence>
<dbReference type="InterPro" id="IPR011957">
    <property type="entry name" value="Benz_CoA_lig"/>
</dbReference>
<dbReference type="GO" id="GO:0044550">
    <property type="term" value="P:secondary metabolite biosynthetic process"/>
    <property type="evidence" value="ECO:0007669"/>
    <property type="project" value="TreeGrafter"/>
</dbReference>
<dbReference type="InterPro" id="IPR025110">
    <property type="entry name" value="AMP-bd_C"/>
</dbReference>
<keyword evidence="5" id="KW-1185">Reference proteome</keyword>
<dbReference type="PANTHER" id="PTHR43352:SF1">
    <property type="entry name" value="ANTHRANILATE--COA LIGASE"/>
    <property type="match status" value="1"/>
</dbReference>
<organism evidence="4 5">
    <name type="scientific">Sphingomonas populi</name>
    <dbReference type="NCBI Taxonomy" id="2484750"/>
    <lineage>
        <taxon>Bacteria</taxon>
        <taxon>Pseudomonadati</taxon>
        <taxon>Pseudomonadota</taxon>
        <taxon>Alphaproteobacteria</taxon>
        <taxon>Sphingomonadales</taxon>
        <taxon>Sphingomonadaceae</taxon>
        <taxon>Sphingomonas</taxon>
    </lineage>
</organism>
<dbReference type="Gene3D" id="3.40.50.980">
    <property type="match status" value="1"/>
</dbReference>
<dbReference type="GO" id="GO:0016405">
    <property type="term" value="F:CoA-ligase activity"/>
    <property type="evidence" value="ECO:0007669"/>
    <property type="project" value="InterPro"/>
</dbReference>
<sequence>MVSDFYNAAADLLDRNLAERAGKIAFIDDCGSITFGALGERVGRFAGYLDSISLPPETRIMLCLVDGIDFVTACLGAIKAGLVPVMVNPLLPPTDLDYLLRDSRARLLVTCDATWPSFEGIVAEQPYLEHILMAGRAPAPAGVHKLDEAISAAPCRKAVALTRLDEPCLWQYSSGSTGRPKGTIHTHANVRNLMSLYPQEVLALNTDDVTFSAAKLFFGYGFGNGLLFPLSVGATAILMAERPTAAAVWKRLVEHPATVFYGVPTLYNSMLSDGYKPTRESLALRICTSAGEALPADIGRRWKTETGVEILDGIGSTEMFHIFLSNRIGDIAPGTTGKPLRGYTLRLIDQNGQEVAEGDVGELHIKGPTSAIGYWCKREQSQATFVGEWTRSGDTFFRDADGRYHYCGRSDDMLKVSGIYVAPFEVESALCEHPAVLEAAVVAWSDDADLIKPKAFVVLRDPASACEELTRELQRHVKGVLAPYKYPRWIDFIDALPKTATGKVERYKLRRPVTSS</sequence>
<dbReference type="Gene3D" id="2.30.38.10">
    <property type="entry name" value="Luciferase, Domain 3"/>
    <property type="match status" value="1"/>
</dbReference>
<dbReference type="Pfam" id="PF13193">
    <property type="entry name" value="AMP-binding_C"/>
    <property type="match status" value="1"/>
</dbReference>
<gene>
    <name evidence="4" type="ORF">EWE75_15930</name>
</gene>
<evidence type="ECO:0000313" key="4">
    <source>
        <dbReference type="EMBL" id="RZF63518.1"/>
    </source>
</evidence>
<reference evidence="4 5" key="1">
    <citation type="submission" date="2019-02" db="EMBL/GenBank/DDBJ databases">
        <authorList>
            <person name="Li Y."/>
        </authorList>
    </citation>
    <scope>NUCLEOTIDE SEQUENCE [LARGE SCALE GENOMIC DNA]</scope>
    <source>
        <strain evidence="4 5">3-7</strain>
    </source>
</reference>
<keyword evidence="1 4" id="KW-0436">Ligase</keyword>
<proteinExistence type="predicted"/>
<dbReference type="GO" id="GO:0016878">
    <property type="term" value="F:acid-thiol ligase activity"/>
    <property type="evidence" value="ECO:0007669"/>
    <property type="project" value="TreeGrafter"/>
</dbReference>
<accession>A0A4V2DD26</accession>
<feature type="domain" description="AMP-binding enzyme C-terminal" evidence="3">
    <location>
        <begin position="425"/>
        <end position="503"/>
    </location>
</feature>
<comment type="caution">
    <text evidence="4">The sequence shown here is derived from an EMBL/GenBank/DDBJ whole genome shotgun (WGS) entry which is preliminary data.</text>
</comment>
<dbReference type="InterPro" id="IPR045851">
    <property type="entry name" value="AMP-bd_C_sf"/>
</dbReference>
<evidence type="ECO:0000256" key="1">
    <source>
        <dbReference type="ARBA" id="ARBA00022598"/>
    </source>
</evidence>
<dbReference type="Gene3D" id="3.40.50.12820">
    <property type="match status" value="1"/>
</dbReference>
<dbReference type="GO" id="GO:0005524">
    <property type="term" value="F:ATP binding"/>
    <property type="evidence" value="ECO:0007669"/>
    <property type="project" value="InterPro"/>
</dbReference>